<dbReference type="InterPro" id="IPR050465">
    <property type="entry name" value="UPF0194_transport"/>
</dbReference>
<dbReference type="AlphaFoldDB" id="A0AB73GC34"/>
<keyword evidence="2" id="KW-0175">Coiled coil</keyword>
<evidence type="ECO:0000313" key="5">
    <source>
        <dbReference type="Proteomes" id="UP000061665"/>
    </source>
</evidence>
<dbReference type="EMBL" id="LOZE01000019">
    <property type="protein sequence ID" value="KVM38795.1"/>
    <property type="molecule type" value="Genomic_DNA"/>
</dbReference>
<dbReference type="RefSeq" id="WP_059586116.1">
    <property type="nucleotide sequence ID" value="NZ_LOVB01000015.1"/>
</dbReference>
<dbReference type="Gene3D" id="2.40.50.100">
    <property type="match status" value="1"/>
</dbReference>
<comment type="caution">
    <text evidence="4">The sequence shown here is derived from an EMBL/GenBank/DDBJ whole genome shotgun (WGS) entry which is preliminary data.</text>
</comment>
<feature type="chain" id="PRO_5044491260" evidence="3">
    <location>
        <begin position="20"/>
        <end position="410"/>
    </location>
</feature>
<dbReference type="Proteomes" id="UP000061665">
    <property type="component" value="Unassembled WGS sequence"/>
</dbReference>
<keyword evidence="3" id="KW-0732">Signal</keyword>
<protein>
    <submittedName>
        <fullName evidence="4">RND transporter</fullName>
    </submittedName>
</protein>
<gene>
    <name evidence="4" type="ORF">WJ53_27065</name>
</gene>
<proteinExistence type="predicted"/>
<name>A0AB73GC34_9BURK</name>
<evidence type="ECO:0000313" key="4">
    <source>
        <dbReference type="EMBL" id="KVM38795.1"/>
    </source>
</evidence>
<evidence type="ECO:0000256" key="3">
    <source>
        <dbReference type="SAM" id="SignalP"/>
    </source>
</evidence>
<organism evidence="4 5">
    <name type="scientific">Burkholderia ubonensis</name>
    <dbReference type="NCBI Taxonomy" id="101571"/>
    <lineage>
        <taxon>Bacteria</taxon>
        <taxon>Pseudomonadati</taxon>
        <taxon>Pseudomonadota</taxon>
        <taxon>Betaproteobacteria</taxon>
        <taxon>Burkholderiales</taxon>
        <taxon>Burkholderiaceae</taxon>
        <taxon>Burkholderia</taxon>
        <taxon>Burkholderia cepacia complex</taxon>
    </lineage>
</organism>
<dbReference type="Gene3D" id="2.40.30.170">
    <property type="match status" value="1"/>
</dbReference>
<sequence>MCGLILVFAAASPILAYHAWPSTPQPDERWVPVQPQLLENHLGLVGSIDAASRITITAPFDGLIENIAVAQGQKLTVGQRILTLDTTQLDLQVRDALAAQLAARRAVRDMEDWSHSEEVMRARRAVTRSQLELGDTATKLAETRRLFDRGIVARTEVDALEQQARTQRLDLTASQADLQAALNKGQGESRKIAEMQLANAESRYRVLQAQRAQREILAPFPGLVLRPRKIDGSGSMPPAQQGMRVAQGTPLFDLIGLDRIKAITRVEEVDLHQLREGMPVQVSGDGFADTTLQGHIASIGVQGVSPEPSGGSATYEVAVLIDPLTPAQQQQVRLGMSAQLKVATYRAEHGLAIPAEALRQDDAGRTFVAYRKNMTKAPEFVHVTTGRTVPQGIEIFGLAPGYVALPGGAS</sequence>
<dbReference type="GO" id="GO:0030313">
    <property type="term" value="C:cell envelope"/>
    <property type="evidence" value="ECO:0007669"/>
    <property type="project" value="UniProtKB-SubCell"/>
</dbReference>
<feature type="signal peptide" evidence="3">
    <location>
        <begin position="1"/>
        <end position="19"/>
    </location>
</feature>
<accession>A0AB73GC34</accession>
<dbReference type="PANTHER" id="PTHR32347">
    <property type="entry name" value="EFFLUX SYSTEM COMPONENT YKNX-RELATED"/>
    <property type="match status" value="1"/>
</dbReference>
<reference evidence="4 5" key="1">
    <citation type="submission" date="2015-11" db="EMBL/GenBank/DDBJ databases">
        <title>Expanding the genomic diversity of Burkholderia species for the development of highly accurate diagnostics.</title>
        <authorList>
            <person name="Sahl J."/>
            <person name="Keim P."/>
            <person name="Wagner D."/>
        </authorList>
    </citation>
    <scope>NUCLEOTIDE SEQUENCE [LARGE SCALE GENOMIC DNA]</scope>
    <source>
        <strain evidence="4 5">MSMB2058</strain>
    </source>
</reference>
<evidence type="ECO:0000256" key="1">
    <source>
        <dbReference type="ARBA" id="ARBA00004196"/>
    </source>
</evidence>
<comment type="subcellular location">
    <subcellularLocation>
        <location evidence="1">Cell envelope</location>
    </subcellularLocation>
</comment>
<evidence type="ECO:0000256" key="2">
    <source>
        <dbReference type="ARBA" id="ARBA00023054"/>
    </source>
</evidence>